<dbReference type="Proteomes" id="UP001234989">
    <property type="component" value="Chromosome 5"/>
</dbReference>
<feature type="domain" description="Chromo" evidence="2">
    <location>
        <begin position="32"/>
        <end position="76"/>
    </location>
</feature>
<dbReference type="AlphaFoldDB" id="A0AAF0TRF1"/>
<evidence type="ECO:0000313" key="5">
    <source>
        <dbReference type="Proteomes" id="UP001234989"/>
    </source>
</evidence>
<dbReference type="PANTHER" id="PTHR46148">
    <property type="entry name" value="CHROMO DOMAIN-CONTAINING PROTEIN"/>
    <property type="match status" value="1"/>
</dbReference>
<accession>A0AAF0TRF1</accession>
<sequence length="322" mass="36859">MLKNCLDDPSLIVPTENIGIKDSLSYEEIPIQIMDRQVRKLRTKEVGSVKVLWRNQFVEEATWEAEEDMKKRYPHLFLSGEIPNKDQGVPNAPKVQPPRGEVTNTEFQDAIQMLSQVVATQASQQIVFCQDVADTSMIQLASYQLKGGARIWYDQWKKSRAEGALVVSWTIFESAFLRRFFPRELREANVREFLNMKQESMSVHEYNLMLTQLSLYDPEIVADMRSKISMFVSGCPACQVENDKLKDREEFRSKRVKITCNESGQQKLPHDVLITLHNPTQRTTEHAPSSTIAPAPKNRGNFRNQNSRARPTQSQGSVAQGR</sequence>
<proteinExistence type="predicted"/>
<reference evidence="4" key="1">
    <citation type="submission" date="2023-08" db="EMBL/GenBank/DDBJ databases">
        <title>A de novo genome assembly of Solanum verrucosum Schlechtendal, a Mexican diploid species geographically isolated from the other diploid A-genome species in potato relatives.</title>
        <authorList>
            <person name="Hosaka K."/>
        </authorList>
    </citation>
    <scope>NUCLEOTIDE SEQUENCE</scope>
    <source>
        <tissue evidence="4">Young leaves</tissue>
    </source>
</reference>
<feature type="compositionally biased region" description="Polar residues" evidence="1">
    <location>
        <begin position="279"/>
        <end position="292"/>
    </location>
</feature>
<name>A0AAF0TRF1_SOLVR</name>
<keyword evidence="5" id="KW-1185">Reference proteome</keyword>
<evidence type="ECO:0000256" key="1">
    <source>
        <dbReference type="SAM" id="MobiDB-lite"/>
    </source>
</evidence>
<feature type="domain" description="Retrotransposon gag" evidence="3">
    <location>
        <begin position="139"/>
        <end position="234"/>
    </location>
</feature>
<dbReference type="Pfam" id="PF03732">
    <property type="entry name" value="Retrotrans_gag"/>
    <property type="match status" value="1"/>
</dbReference>
<feature type="region of interest" description="Disordered" evidence="1">
    <location>
        <begin position="279"/>
        <end position="322"/>
    </location>
</feature>
<dbReference type="InterPro" id="IPR005162">
    <property type="entry name" value="Retrotrans_gag_dom"/>
</dbReference>
<dbReference type="PANTHER" id="PTHR46148:SF56">
    <property type="entry name" value="RETROTRANSPOSON PROTEIN"/>
    <property type="match status" value="1"/>
</dbReference>
<protein>
    <recommendedName>
        <fullName evidence="6">Retrotransposon gag domain-containing protein</fullName>
    </recommendedName>
</protein>
<evidence type="ECO:0008006" key="6">
    <source>
        <dbReference type="Google" id="ProtNLM"/>
    </source>
</evidence>
<dbReference type="InterPro" id="IPR023780">
    <property type="entry name" value="Chromo_domain"/>
</dbReference>
<dbReference type="EMBL" id="CP133616">
    <property type="protein sequence ID" value="WMV29199.1"/>
    <property type="molecule type" value="Genomic_DNA"/>
</dbReference>
<evidence type="ECO:0000313" key="4">
    <source>
        <dbReference type="EMBL" id="WMV29199.1"/>
    </source>
</evidence>
<dbReference type="Pfam" id="PF00385">
    <property type="entry name" value="Chromo"/>
    <property type="match status" value="1"/>
</dbReference>
<gene>
    <name evidence="4" type="ORF">MTR67_022584</name>
</gene>
<evidence type="ECO:0000259" key="3">
    <source>
        <dbReference type="Pfam" id="PF03732"/>
    </source>
</evidence>
<organism evidence="4 5">
    <name type="scientific">Solanum verrucosum</name>
    <dbReference type="NCBI Taxonomy" id="315347"/>
    <lineage>
        <taxon>Eukaryota</taxon>
        <taxon>Viridiplantae</taxon>
        <taxon>Streptophyta</taxon>
        <taxon>Embryophyta</taxon>
        <taxon>Tracheophyta</taxon>
        <taxon>Spermatophyta</taxon>
        <taxon>Magnoliopsida</taxon>
        <taxon>eudicotyledons</taxon>
        <taxon>Gunneridae</taxon>
        <taxon>Pentapetalae</taxon>
        <taxon>asterids</taxon>
        <taxon>lamiids</taxon>
        <taxon>Solanales</taxon>
        <taxon>Solanaceae</taxon>
        <taxon>Solanoideae</taxon>
        <taxon>Solaneae</taxon>
        <taxon>Solanum</taxon>
    </lineage>
</organism>
<feature type="compositionally biased region" description="Polar residues" evidence="1">
    <location>
        <begin position="301"/>
        <end position="322"/>
    </location>
</feature>
<evidence type="ECO:0000259" key="2">
    <source>
        <dbReference type="Pfam" id="PF00385"/>
    </source>
</evidence>